<feature type="region of interest" description="Disordered" evidence="1">
    <location>
        <begin position="404"/>
        <end position="434"/>
    </location>
</feature>
<dbReference type="STRING" id="554065.E1ZN06"/>
<protein>
    <recommendedName>
        <fullName evidence="4">Reverse transcriptase domain-containing protein</fullName>
    </recommendedName>
</protein>
<dbReference type="OrthoDB" id="6142323at2759"/>
<evidence type="ECO:0000256" key="1">
    <source>
        <dbReference type="SAM" id="MobiDB-lite"/>
    </source>
</evidence>
<proteinExistence type="predicted"/>
<dbReference type="Proteomes" id="UP000008141">
    <property type="component" value="Unassembled WGS sequence"/>
</dbReference>
<reference evidence="2 3" key="1">
    <citation type="journal article" date="2010" name="Plant Cell">
        <title>The Chlorella variabilis NC64A genome reveals adaptation to photosymbiosis, coevolution with viruses, and cryptic sex.</title>
        <authorList>
            <person name="Blanc G."/>
            <person name="Duncan G."/>
            <person name="Agarkova I."/>
            <person name="Borodovsky M."/>
            <person name="Gurnon J."/>
            <person name="Kuo A."/>
            <person name="Lindquist E."/>
            <person name="Lucas S."/>
            <person name="Pangilinan J."/>
            <person name="Polle J."/>
            <person name="Salamov A."/>
            <person name="Terry A."/>
            <person name="Yamada T."/>
            <person name="Dunigan D.D."/>
            <person name="Grigoriev I.V."/>
            <person name="Claverie J.M."/>
            <person name="Van Etten J.L."/>
        </authorList>
    </citation>
    <scope>NUCLEOTIDE SEQUENCE [LARGE SCALE GENOMIC DNA]</scope>
    <source>
        <strain evidence="2 3">NC64A</strain>
    </source>
</reference>
<name>E1ZN06_CHLVA</name>
<evidence type="ECO:0008006" key="4">
    <source>
        <dbReference type="Google" id="ProtNLM"/>
    </source>
</evidence>
<dbReference type="InParanoid" id="E1ZN06"/>
<dbReference type="PANTHER" id="PTHR19446">
    <property type="entry name" value="REVERSE TRANSCRIPTASES"/>
    <property type="match status" value="1"/>
</dbReference>
<organism evidence="3">
    <name type="scientific">Chlorella variabilis</name>
    <name type="common">Green alga</name>
    <dbReference type="NCBI Taxonomy" id="554065"/>
    <lineage>
        <taxon>Eukaryota</taxon>
        <taxon>Viridiplantae</taxon>
        <taxon>Chlorophyta</taxon>
        <taxon>core chlorophytes</taxon>
        <taxon>Trebouxiophyceae</taxon>
        <taxon>Chlorellales</taxon>
        <taxon>Chlorellaceae</taxon>
        <taxon>Chlorella clade</taxon>
        <taxon>Chlorella</taxon>
    </lineage>
</organism>
<dbReference type="RefSeq" id="XP_005844991.1">
    <property type="nucleotide sequence ID" value="XM_005844929.1"/>
</dbReference>
<evidence type="ECO:0000313" key="3">
    <source>
        <dbReference type="Proteomes" id="UP000008141"/>
    </source>
</evidence>
<dbReference type="AlphaFoldDB" id="E1ZN06"/>
<accession>E1ZN06</accession>
<gene>
    <name evidence="2" type="ORF">CHLNCDRAFT_138418</name>
</gene>
<evidence type="ECO:0000313" key="2">
    <source>
        <dbReference type="EMBL" id="EFN52889.1"/>
    </source>
</evidence>
<dbReference type="EMBL" id="GL433854">
    <property type="protein sequence ID" value="EFN52889.1"/>
    <property type="molecule type" value="Genomic_DNA"/>
</dbReference>
<feature type="compositionally biased region" description="Basic and acidic residues" evidence="1">
    <location>
        <begin position="17"/>
        <end position="33"/>
    </location>
</feature>
<dbReference type="KEGG" id="cvr:CHLNCDRAFT_138418"/>
<dbReference type="eggNOG" id="KOG1075">
    <property type="taxonomic scope" value="Eukaryota"/>
</dbReference>
<feature type="region of interest" description="Disordered" evidence="1">
    <location>
        <begin position="1"/>
        <end position="49"/>
    </location>
</feature>
<feature type="compositionally biased region" description="Low complexity" evidence="1">
    <location>
        <begin position="412"/>
        <end position="426"/>
    </location>
</feature>
<keyword evidence="3" id="KW-1185">Reference proteome</keyword>
<dbReference type="GeneID" id="17352165"/>
<sequence>MDNMTELLAKALPAEDQEARQEKMQSWEDKKEQLAPQLTAPWRNSDGRGGRLGDGSGLLSAIAASIMGGGGGLGFGAAPLTLLDPLGGGGGGHAFGMEGQGYGRRGPAQREGSWRWHHLDCLPAVYWREARVNGISNLRGIPAPEQSLVRQRLHLSSRKYGLKSSRELEEYTTLVGDQVAEALATPGGADVLLAGDFIGHTGSLPDFADHSALLQAALDEAAEEVLAAELQVLPEIPEYRPATAAQLQHLAATASSDPLQAASQLHAVLYNAAAAVFPTANTAPRQRAGSTSSQLRRRHQPWFDAECAAARQQIRHQMQASLASGQQSHLAKEALRIVSNRYILLRKRKSGAWRRQQGSALLQLQRKDPNKFYKRWQREHPTSPIDAASWLRHFVNLQLQRTFKPSSGRTNAPSSPAAQQAAGGTASPPPPDIELDSDITGADVAAALKKLSPSNASLGPLKAVLIKAGGDTLTPVLAALFTAVLRSGCFPPEWALGAITPIHKKGDTSDPNNYRGITVGHVLGKLYALVINASLTSCLV</sequence>